<feature type="signal peptide" evidence="12">
    <location>
        <begin position="1"/>
        <end position="23"/>
    </location>
</feature>
<dbReference type="PROSITE" id="PS52016">
    <property type="entry name" value="TONB_DEPENDENT_REC_3"/>
    <property type="match status" value="1"/>
</dbReference>
<dbReference type="AlphaFoldDB" id="A0A4Q1DAW3"/>
<evidence type="ECO:0000256" key="4">
    <source>
        <dbReference type="ARBA" id="ARBA00022496"/>
    </source>
</evidence>
<evidence type="ECO:0000256" key="11">
    <source>
        <dbReference type="PROSITE-ProRule" id="PRU01360"/>
    </source>
</evidence>
<reference evidence="14 15" key="1">
    <citation type="submission" date="2019-01" db="EMBL/GenBank/DDBJ databases">
        <title>Filimonas sp. strain TTM-71.</title>
        <authorList>
            <person name="Chen W.-M."/>
        </authorList>
    </citation>
    <scope>NUCLEOTIDE SEQUENCE [LARGE SCALE GENOMIC DNA]</scope>
    <source>
        <strain evidence="14 15">TTM-71</strain>
    </source>
</reference>
<dbReference type="SUPFAM" id="SSF56935">
    <property type="entry name" value="Porins"/>
    <property type="match status" value="1"/>
</dbReference>
<feature type="chain" id="PRO_5020286815" evidence="12">
    <location>
        <begin position="24"/>
        <end position="1039"/>
    </location>
</feature>
<keyword evidence="4" id="KW-0410">Iron transport</keyword>
<dbReference type="NCBIfam" id="TIGR04057">
    <property type="entry name" value="SusC_RagA_signa"/>
    <property type="match status" value="1"/>
</dbReference>
<keyword evidence="5 11" id="KW-0812">Transmembrane</keyword>
<evidence type="ECO:0000256" key="7">
    <source>
        <dbReference type="ARBA" id="ARBA00023065"/>
    </source>
</evidence>
<keyword evidence="15" id="KW-1185">Reference proteome</keyword>
<protein>
    <submittedName>
        <fullName evidence="14">SusC/RagA family TonB-linked outer membrane protein</fullName>
    </submittedName>
</protein>
<dbReference type="Gene3D" id="2.60.40.1120">
    <property type="entry name" value="Carboxypeptidase-like, regulatory domain"/>
    <property type="match status" value="1"/>
</dbReference>
<evidence type="ECO:0000256" key="10">
    <source>
        <dbReference type="ARBA" id="ARBA00023237"/>
    </source>
</evidence>
<dbReference type="NCBIfam" id="TIGR04056">
    <property type="entry name" value="OMP_RagA_SusC"/>
    <property type="match status" value="1"/>
</dbReference>
<evidence type="ECO:0000256" key="8">
    <source>
        <dbReference type="ARBA" id="ARBA00023077"/>
    </source>
</evidence>
<keyword evidence="9 11" id="KW-0472">Membrane</keyword>
<keyword evidence="12" id="KW-0732">Signal</keyword>
<dbReference type="Proteomes" id="UP000290545">
    <property type="component" value="Unassembled WGS sequence"/>
</dbReference>
<evidence type="ECO:0000313" key="14">
    <source>
        <dbReference type="EMBL" id="RXK86410.1"/>
    </source>
</evidence>
<proteinExistence type="inferred from homology"/>
<dbReference type="PANTHER" id="PTHR32552:SF81">
    <property type="entry name" value="TONB-DEPENDENT OUTER MEMBRANE RECEPTOR"/>
    <property type="match status" value="1"/>
</dbReference>
<dbReference type="Pfam" id="PF13715">
    <property type="entry name" value="CarbopepD_reg_2"/>
    <property type="match status" value="1"/>
</dbReference>
<dbReference type="GO" id="GO:0009279">
    <property type="term" value="C:cell outer membrane"/>
    <property type="evidence" value="ECO:0007669"/>
    <property type="project" value="UniProtKB-SubCell"/>
</dbReference>
<keyword evidence="8" id="KW-0798">TonB box</keyword>
<gene>
    <name evidence="14" type="ORF">ESB13_06285</name>
</gene>
<dbReference type="SUPFAM" id="SSF49464">
    <property type="entry name" value="Carboxypeptidase regulatory domain-like"/>
    <property type="match status" value="1"/>
</dbReference>
<sequence>MRKSARFTAVLLLLLFTLFRSFGQTGTISGTITSATDGAPLDGVTITNKTTNKRTISDGSGRFTITAVKGQTLLFTFVGYTNQEHLVQETGPLSIKLAGDGKGLGDVIVTAYGVKQNKRSLAYQAQEIAGSDISETRRENFFNALAGKVAGLMVTPSNGAPGSSTQIMLRGATSLDGQNSPLIVVDGVPYDNQTLNQENIVGGGANRNTDYGNRAMDLNPEDIENMVVLKGPEAAALYGSDGASGVIIITTRKGAKGKATISYDNSFKWDKVYRFPEIQKEYGRGTNGVNDDLATLTISSISSVPLYKYFGARYAPGTKLYDNMHAFFKPGFTQNHNLGVEGGSESATYRLSTNYLNQDGVVPNTNYTKYSARMNGSVKISSKMNLNTSITYTNSKNKKAPKGTGSYFLTLLTFPADEDVTDYKNADGSRKIAGSSGTTEFDNPFWDVYKNSLNDKLDRVTGNLNLNYDPFPWMNVGLTSGLDYYSQIGDWFTHPQSRTGITTGGYYNVYEQSTRNVNNQVKLLFRKKFGEFNNTLLVGFNNESYLTDIQSQDGSRLYELEFKSINNTLLSSRNSMSTTRQFRKARFFGNYTLGYQNILYLSLAGSREGNSTLLSSKVDKTPWYNFGSASLSFVFTDLNALKNIPWLNFGKARFSYGTTGKGPVNPYKIDPSFIASTFTGGGYSLSVNGSNTGLVPEFSKTLEYGAEFKLFDNKLSLDITRYETRSTDQIMNARLSYGTGYVQKYINGGEVTNKGIEILATFEPIKSRNFYWRTTLNYARNRGTVTQMPANLPTFYQSDTWVAGNLRSQMFEGAANGNLAGYTNARTTKGELLINPSTGLPTNNGDFVTVGNRQPDWTGGWINRFEYKGFSLSFTLDIRRGGQVFNGNEFLLYHLGLSARSVDRDKLVVYDGVLSDGMQNTATPTTNKITVNPLTMESYYSSVAANPESAFIETVNWVRLRDLTLAYDFPSKWLKKQSLISAAGVFITGVDLLMLTNYSGADPSVSVNNASSRGFGGAGIDYGSLSTPRGVNFGCRVKF</sequence>
<dbReference type="Pfam" id="PF07715">
    <property type="entry name" value="Plug"/>
    <property type="match status" value="1"/>
</dbReference>
<feature type="domain" description="TonB-dependent receptor plug" evidence="13">
    <location>
        <begin position="118"/>
        <end position="246"/>
    </location>
</feature>
<dbReference type="InterPro" id="IPR039426">
    <property type="entry name" value="TonB-dep_rcpt-like"/>
</dbReference>
<dbReference type="Gene3D" id="2.40.170.20">
    <property type="entry name" value="TonB-dependent receptor, beta-barrel domain"/>
    <property type="match status" value="1"/>
</dbReference>
<evidence type="ECO:0000256" key="3">
    <source>
        <dbReference type="ARBA" id="ARBA00022452"/>
    </source>
</evidence>
<dbReference type="InterPro" id="IPR008969">
    <property type="entry name" value="CarboxyPept-like_regulatory"/>
</dbReference>
<keyword evidence="6" id="KW-0408">Iron</keyword>
<evidence type="ECO:0000259" key="13">
    <source>
        <dbReference type="Pfam" id="PF07715"/>
    </source>
</evidence>
<dbReference type="GO" id="GO:0006826">
    <property type="term" value="P:iron ion transport"/>
    <property type="evidence" value="ECO:0007669"/>
    <property type="project" value="UniProtKB-KW"/>
</dbReference>
<dbReference type="RefSeq" id="WP_129002160.1">
    <property type="nucleotide sequence ID" value="NZ_SDHZ01000001.1"/>
</dbReference>
<keyword evidence="7" id="KW-0406">Ion transport</keyword>
<name>A0A4Q1DAW3_9BACT</name>
<evidence type="ECO:0000256" key="2">
    <source>
        <dbReference type="ARBA" id="ARBA00022448"/>
    </source>
</evidence>
<dbReference type="InterPro" id="IPR012910">
    <property type="entry name" value="Plug_dom"/>
</dbReference>
<evidence type="ECO:0000256" key="9">
    <source>
        <dbReference type="ARBA" id="ARBA00023136"/>
    </source>
</evidence>
<evidence type="ECO:0000313" key="15">
    <source>
        <dbReference type="Proteomes" id="UP000290545"/>
    </source>
</evidence>
<comment type="subcellular location">
    <subcellularLocation>
        <location evidence="1 11">Cell outer membrane</location>
        <topology evidence="1 11">Multi-pass membrane protein</topology>
    </subcellularLocation>
</comment>
<dbReference type="EMBL" id="SDHZ01000001">
    <property type="protein sequence ID" value="RXK86410.1"/>
    <property type="molecule type" value="Genomic_DNA"/>
</dbReference>
<dbReference type="InterPro" id="IPR036942">
    <property type="entry name" value="Beta-barrel_TonB_sf"/>
</dbReference>
<dbReference type="OrthoDB" id="609136at2"/>
<dbReference type="PANTHER" id="PTHR32552">
    <property type="entry name" value="FERRICHROME IRON RECEPTOR-RELATED"/>
    <property type="match status" value="1"/>
</dbReference>
<dbReference type="Gene3D" id="2.170.130.10">
    <property type="entry name" value="TonB-dependent receptor, plug domain"/>
    <property type="match status" value="1"/>
</dbReference>
<comment type="similarity">
    <text evidence="11">Belongs to the TonB-dependent receptor family.</text>
</comment>
<evidence type="ECO:0000256" key="1">
    <source>
        <dbReference type="ARBA" id="ARBA00004571"/>
    </source>
</evidence>
<accession>A0A4Q1DAW3</accession>
<comment type="caution">
    <text evidence="14">The sequence shown here is derived from an EMBL/GenBank/DDBJ whole genome shotgun (WGS) entry which is preliminary data.</text>
</comment>
<evidence type="ECO:0000256" key="12">
    <source>
        <dbReference type="SAM" id="SignalP"/>
    </source>
</evidence>
<keyword evidence="10 11" id="KW-0998">Cell outer membrane</keyword>
<dbReference type="InterPro" id="IPR023997">
    <property type="entry name" value="TonB-dep_OMP_SusC/RagA_CS"/>
</dbReference>
<evidence type="ECO:0000256" key="6">
    <source>
        <dbReference type="ARBA" id="ARBA00023004"/>
    </source>
</evidence>
<keyword evidence="2 11" id="KW-0813">Transport</keyword>
<evidence type="ECO:0000256" key="5">
    <source>
        <dbReference type="ARBA" id="ARBA00022692"/>
    </source>
</evidence>
<keyword evidence="3 11" id="KW-1134">Transmembrane beta strand</keyword>
<dbReference type="InterPro" id="IPR037066">
    <property type="entry name" value="Plug_dom_sf"/>
</dbReference>
<dbReference type="InterPro" id="IPR023996">
    <property type="entry name" value="TonB-dep_OMP_SusC/RagA"/>
</dbReference>
<organism evidence="14 15">
    <name type="scientific">Filimonas effusa</name>
    <dbReference type="NCBI Taxonomy" id="2508721"/>
    <lineage>
        <taxon>Bacteria</taxon>
        <taxon>Pseudomonadati</taxon>
        <taxon>Bacteroidota</taxon>
        <taxon>Chitinophagia</taxon>
        <taxon>Chitinophagales</taxon>
        <taxon>Chitinophagaceae</taxon>
        <taxon>Filimonas</taxon>
    </lineage>
</organism>